<geneLocation type="mitochondrion" evidence="1"/>
<evidence type="ECO:0000313" key="1">
    <source>
        <dbReference type="EMBL" id="QKI32023.1"/>
    </source>
</evidence>
<sequence>MSFISSIIFSLSSQCQSAKDHPWIWQGSFPTHTQSILLHSNRSKNGGGLLGSLLRPSNRIFCSNSIGRTFHLIIAADLSRPSGDIQEVYCFRPSSNRNDFCRT</sequence>
<dbReference type="EMBL" id="MT076297">
    <property type="protein sequence ID" value="QKI32023.1"/>
    <property type="molecule type" value="Genomic_DNA"/>
</dbReference>
<organism evidence="1">
    <name type="scientific">Ombrophytum subterraneum</name>
    <dbReference type="NCBI Taxonomy" id="50155"/>
    <lineage>
        <taxon>Eukaryota</taxon>
        <taxon>Viridiplantae</taxon>
        <taxon>Streptophyta</taxon>
        <taxon>Embryophyta</taxon>
        <taxon>Tracheophyta</taxon>
        <taxon>Spermatophyta</taxon>
        <taxon>Magnoliopsida</taxon>
        <taxon>eudicotyledons</taxon>
        <taxon>Gunneridae</taxon>
        <taxon>Pentapetalae</taxon>
        <taxon>Santalales</taxon>
        <taxon>Balanophoraceae</taxon>
        <taxon>Ombrophytum</taxon>
    </lineage>
</organism>
<reference evidence="1" key="1">
    <citation type="journal article" date="2020" name="Plant Mol. Biol.">
        <title>Multichromosomal structure and foreign tracts in the Ombrophytum subterraneum (Balanophoraceae) mitochondrial genome.</title>
        <authorList>
            <person name="Roulet M.E."/>
            <person name="Garcia L.E."/>
            <person name="Gandini C.L."/>
            <person name="Sato H."/>
            <person name="Ponce G."/>
            <person name="Sanchez-Puerta M.V."/>
        </authorList>
    </citation>
    <scope>NUCLEOTIDE SEQUENCE</scope>
    <source>
        <tissue evidence="1">Tuber</tissue>
    </source>
</reference>
<dbReference type="AlphaFoldDB" id="A0A6M8PL44"/>
<proteinExistence type="predicted"/>
<protein>
    <submittedName>
        <fullName evidence="1">Uncharacterized protein</fullName>
    </submittedName>
</protein>
<name>A0A6M8PL44_9MAGN</name>
<accession>A0A6M8PL44</accession>
<gene>
    <name evidence="1" type="primary">orf103b</name>
</gene>
<keyword evidence="1" id="KW-0496">Mitochondrion</keyword>